<dbReference type="OrthoDB" id="9576at2157"/>
<keyword evidence="2" id="KW-1133">Transmembrane helix</keyword>
<keyword evidence="2" id="KW-0472">Membrane</keyword>
<evidence type="ECO:0000259" key="4">
    <source>
        <dbReference type="Pfam" id="PF03404"/>
    </source>
</evidence>
<dbReference type="GO" id="GO:0043546">
    <property type="term" value="F:molybdopterin cofactor binding"/>
    <property type="evidence" value="ECO:0007669"/>
    <property type="project" value="TreeGrafter"/>
</dbReference>
<name>A0A8J8C3Y5_9EURY</name>
<feature type="transmembrane region" description="Helical" evidence="2">
    <location>
        <begin position="71"/>
        <end position="93"/>
    </location>
</feature>
<evidence type="ECO:0000313" key="6">
    <source>
        <dbReference type="Proteomes" id="UP000766550"/>
    </source>
</evidence>
<evidence type="ECO:0000313" key="5">
    <source>
        <dbReference type="EMBL" id="MBV0924792.1"/>
    </source>
</evidence>
<feature type="domain" description="Moybdenum cofactor oxidoreductase dimerisation" evidence="4">
    <location>
        <begin position="404"/>
        <end position="464"/>
    </location>
</feature>
<dbReference type="AlphaFoldDB" id="A0A8J8C3Y5"/>
<dbReference type="InterPro" id="IPR005066">
    <property type="entry name" value="MoCF_OxRdtse_dimer"/>
</dbReference>
<dbReference type="Proteomes" id="UP000766550">
    <property type="component" value="Unassembled WGS sequence"/>
</dbReference>
<dbReference type="GO" id="GO:0006790">
    <property type="term" value="P:sulfur compound metabolic process"/>
    <property type="evidence" value="ECO:0007669"/>
    <property type="project" value="TreeGrafter"/>
</dbReference>
<dbReference type="Gene3D" id="2.60.40.650">
    <property type="match status" value="1"/>
</dbReference>
<dbReference type="SUPFAM" id="SSF56524">
    <property type="entry name" value="Oxidoreductase molybdopterin-binding domain"/>
    <property type="match status" value="1"/>
</dbReference>
<dbReference type="PANTHER" id="PTHR19372:SF7">
    <property type="entry name" value="SULFITE OXIDASE, MITOCHONDRIAL"/>
    <property type="match status" value="1"/>
</dbReference>
<dbReference type="Pfam" id="PF00174">
    <property type="entry name" value="Oxidored_molyb"/>
    <property type="match status" value="1"/>
</dbReference>
<comment type="caution">
    <text evidence="5">The sequence shown here is derived from an EMBL/GenBank/DDBJ whole genome shotgun (WGS) entry which is preliminary data.</text>
</comment>
<feature type="transmembrane region" description="Helical" evidence="2">
    <location>
        <begin position="12"/>
        <end position="30"/>
    </location>
</feature>
<protein>
    <submittedName>
        <fullName evidence="5">Molybdopterin-dependent oxidoreductase</fullName>
    </submittedName>
</protein>
<dbReference type="SUPFAM" id="SSF81296">
    <property type="entry name" value="E set domains"/>
    <property type="match status" value="1"/>
</dbReference>
<dbReference type="GO" id="GO:0008482">
    <property type="term" value="F:sulfite oxidase activity"/>
    <property type="evidence" value="ECO:0007669"/>
    <property type="project" value="TreeGrafter"/>
</dbReference>
<reference evidence="5 6" key="1">
    <citation type="submission" date="2021-06" db="EMBL/GenBank/DDBJ databases">
        <title>New haloarchaea isolates fom saline soil.</title>
        <authorList>
            <person name="Duran-Viseras A."/>
            <person name="Sanchez-Porro C.S."/>
            <person name="Ventosa A."/>
        </authorList>
    </citation>
    <scope>NUCLEOTIDE SEQUENCE [LARGE SCALE GENOMIC DNA]</scope>
    <source>
        <strain evidence="5 6">JCM 183640</strain>
    </source>
</reference>
<dbReference type="EMBL" id="JAHQXF010000002">
    <property type="protein sequence ID" value="MBV0924792.1"/>
    <property type="molecule type" value="Genomic_DNA"/>
</dbReference>
<dbReference type="Gene3D" id="3.90.420.10">
    <property type="entry name" value="Oxidoreductase, molybdopterin-binding domain"/>
    <property type="match status" value="1"/>
</dbReference>
<keyword evidence="2" id="KW-0812">Transmembrane</keyword>
<dbReference type="PANTHER" id="PTHR19372">
    <property type="entry name" value="SULFITE REDUCTASE"/>
    <property type="match status" value="1"/>
</dbReference>
<dbReference type="InterPro" id="IPR014756">
    <property type="entry name" value="Ig_E-set"/>
</dbReference>
<accession>A0A8J8C3Y5</accession>
<dbReference type="GO" id="GO:0020037">
    <property type="term" value="F:heme binding"/>
    <property type="evidence" value="ECO:0007669"/>
    <property type="project" value="TreeGrafter"/>
</dbReference>
<evidence type="ECO:0000256" key="2">
    <source>
        <dbReference type="SAM" id="Phobius"/>
    </source>
</evidence>
<evidence type="ECO:0000259" key="3">
    <source>
        <dbReference type="Pfam" id="PF00174"/>
    </source>
</evidence>
<keyword evidence="6" id="KW-1185">Reference proteome</keyword>
<dbReference type="GO" id="GO:0030151">
    <property type="term" value="F:molybdenum ion binding"/>
    <property type="evidence" value="ECO:0007669"/>
    <property type="project" value="InterPro"/>
</dbReference>
<dbReference type="RefSeq" id="WP_162317649.1">
    <property type="nucleotide sequence ID" value="NZ_JAHQXF010000002.1"/>
</dbReference>
<feature type="domain" description="Oxidoreductase molybdopterin-binding" evidence="3">
    <location>
        <begin position="235"/>
        <end position="380"/>
    </location>
</feature>
<dbReference type="InterPro" id="IPR000572">
    <property type="entry name" value="OxRdtase_Mopterin-bd_dom"/>
</dbReference>
<dbReference type="InterPro" id="IPR036374">
    <property type="entry name" value="OxRdtase_Mopterin-bd_sf"/>
</dbReference>
<feature type="transmembrane region" description="Helical" evidence="2">
    <location>
        <begin position="100"/>
        <end position="118"/>
    </location>
</feature>
<gene>
    <name evidence="5" type="ORF">KTS45_11340</name>
</gene>
<dbReference type="Pfam" id="PF03404">
    <property type="entry name" value="Mo-co_dimer"/>
    <property type="match status" value="1"/>
</dbReference>
<evidence type="ECO:0000256" key="1">
    <source>
        <dbReference type="SAM" id="MobiDB-lite"/>
    </source>
</evidence>
<feature type="region of interest" description="Disordered" evidence="1">
    <location>
        <begin position="479"/>
        <end position="505"/>
    </location>
</feature>
<proteinExistence type="predicted"/>
<sequence length="505" mass="53128">MADDILDTRGGRALVSLVAAVAGLAASYALTGYTPAFLASPVERTLARTMPGEVVSLAITELGSVGQQLNLLTALSLTGAVVALAAWAAIVAGDAANNRLLPGVGTAVLTWGLAAALTGELVLAAGPALAAAAVVALAQTVDAYGDGTPISSKRRRVLSTVGVALGASVLGYSVGTRRTPAATAADAPSLPVSDSAREDIETKLALAEARSLDVDGLDSLVSETFYQVDINSIDPDLDADDWSLSVTGAVEEETTVDYDELLSMDSRNQFSTLRCVGDSLNGKKMDTALWTGVPLGRLLDEAGVQSGCECVMLHAEDGYFVEFPIEALRRGLLVYGMNGKLLPRGHGYPVRALVPGHWGEVNTKWVTEIEVLDKKADGYWERRGWEGTGPVKPIAKLHHSEVLDDGRRRLAGHAYAGLRGVSRVEVSTDGGESWTDASLSEPLPSVDVDGNAEDAWRQWVYTYDPPSGAHTAVVRMVTEDGTVQTDEETGPKPTGPSGWVSKEFS</sequence>
<organism evidence="5 6">
    <name type="scientific">Haloarcula limicola</name>
    <dbReference type="NCBI Taxonomy" id="1429915"/>
    <lineage>
        <taxon>Archaea</taxon>
        <taxon>Methanobacteriati</taxon>
        <taxon>Methanobacteriota</taxon>
        <taxon>Stenosarchaea group</taxon>
        <taxon>Halobacteria</taxon>
        <taxon>Halobacteriales</taxon>
        <taxon>Haloarculaceae</taxon>
        <taxon>Haloarcula</taxon>
    </lineage>
</organism>